<organism evidence="1 2">
    <name type="scientific">Candidatus Staskawiczbacteria bacterium RIFCSPHIGHO2_02_FULL_42_22</name>
    <dbReference type="NCBI Taxonomy" id="1802207"/>
    <lineage>
        <taxon>Bacteria</taxon>
        <taxon>Candidatus Staskawicziibacteriota</taxon>
    </lineage>
</organism>
<dbReference type="EMBL" id="MHOT01000018">
    <property type="protein sequence ID" value="OGZ68796.1"/>
    <property type="molecule type" value="Genomic_DNA"/>
</dbReference>
<dbReference type="Proteomes" id="UP000178820">
    <property type="component" value="Unassembled WGS sequence"/>
</dbReference>
<gene>
    <name evidence="1" type="ORF">A3D44_02255</name>
</gene>
<accession>A0A1G2I1X8</accession>
<evidence type="ECO:0000313" key="2">
    <source>
        <dbReference type="Proteomes" id="UP000178820"/>
    </source>
</evidence>
<evidence type="ECO:0000313" key="1">
    <source>
        <dbReference type="EMBL" id="OGZ68796.1"/>
    </source>
</evidence>
<proteinExistence type="predicted"/>
<sequence length="104" mass="12189">MPRGEGEEVTIYFFELERTMSFEEILQECERRNLVPADPYSLAALNEHEPEYAYTFPNLTFWKGDGGWWRSLEFMVKRGRGKSVFLCESTGAREGYSIACFRKK</sequence>
<comment type="caution">
    <text evidence="1">The sequence shown here is derived from an EMBL/GenBank/DDBJ whole genome shotgun (WGS) entry which is preliminary data.</text>
</comment>
<name>A0A1G2I1X8_9BACT</name>
<protein>
    <submittedName>
        <fullName evidence="1">Uncharacterized protein</fullName>
    </submittedName>
</protein>
<reference evidence="1 2" key="1">
    <citation type="journal article" date="2016" name="Nat. Commun.">
        <title>Thousands of microbial genomes shed light on interconnected biogeochemical processes in an aquifer system.</title>
        <authorList>
            <person name="Anantharaman K."/>
            <person name="Brown C.T."/>
            <person name="Hug L.A."/>
            <person name="Sharon I."/>
            <person name="Castelle C.J."/>
            <person name="Probst A.J."/>
            <person name="Thomas B.C."/>
            <person name="Singh A."/>
            <person name="Wilkins M.J."/>
            <person name="Karaoz U."/>
            <person name="Brodie E.L."/>
            <person name="Williams K.H."/>
            <person name="Hubbard S.S."/>
            <person name="Banfield J.F."/>
        </authorList>
    </citation>
    <scope>NUCLEOTIDE SEQUENCE [LARGE SCALE GENOMIC DNA]</scope>
</reference>
<dbReference type="AlphaFoldDB" id="A0A1G2I1X8"/>